<feature type="domain" description="ABC transporter" evidence="8">
    <location>
        <begin position="339"/>
        <end position="584"/>
    </location>
</feature>
<dbReference type="PANTHER" id="PTHR43394">
    <property type="entry name" value="ATP-DEPENDENT PERMEASE MDL1, MITOCHONDRIAL"/>
    <property type="match status" value="1"/>
</dbReference>
<dbReference type="Gene3D" id="3.40.50.300">
    <property type="entry name" value="P-loop containing nucleotide triphosphate hydrolases"/>
    <property type="match status" value="1"/>
</dbReference>
<dbReference type="SUPFAM" id="SSF90123">
    <property type="entry name" value="ABC transporter transmembrane region"/>
    <property type="match status" value="1"/>
</dbReference>
<evidence type="ECO:0000256" key="5">
    <source>
        <dbReference type="ARBA" id="ARBA00022989"/>
    </source>
</evidence>
<dbReference type="PANTHER" id="PTHR43394:SF1">
    <property type="entry name" value="ATP-BINDING CASSETTE SUB-FAMILY B MEMBER 10, MITOCHONDRIAL"/>
    <property type="match status" value="1"/>
</dbReference>
<evidence type="ECO:0000313" key="11">
    <source>
        <dbReference type="Proteomes" id="UP000598146"/>
    </source>
</evidence>
<evidence type="ECO:0000256" key="3">
    <source>
        <dbReference type="ARBA" id="ARBA00022741"/>
    </source>
</evidence>
<dbReference type="AlphaFoldDB" id="A0A931CDC1"/>
<dbReference type="InterPro" id="IPR039421">
    <property type="entry name" value="Type_1_exporter"/>
</dbReference>
<evidence type="ECO:0000256" key="4">
    <source>
        <dbReference type="ARBA" id="ARBA00022840"/>
    </source>
</evidence>
<keyword evidence="11" id="KW-1185">Reference proteome</keyword>
<feature type="transmembrane region" description="Helical" evidence="7">
    <location>
        <begin position="21"/>
        <end position="46"/>
    </location>
</feature>
<evidence type="ECO:0000256" key="7">
    <source>
        <dbReference type="SAM" id="Phobius"/>
    </source>
</evidence>
<keyword evidence="2 7" id="KW-0812">Transmembrane</keyword>
<dbReference type="InterPro" id="IPR003593">
    <property type="entry name" value="AAA+_ATPase"/>
</dbReference>
<comment type="subcellular location">
    <subcellularLocation>
        <location evidence="1">Cell membrane</location>
        <topology evidence="1">Multi-pass membrane protein</topology>
    </subcellularLocation>
</comment>
<keyword evidence="6 7" id="KW-0472">Membrane</keyword>
<protein>
    <submittedName>
        <fullName evidence="10">ABC transporter ATP-binding protein</fullName>
    </submittedName>
</protein>
<dbReference type="RefSeq" id="WP_196417174.1">
    <property type="nucleotide sequence ID" value="NZ_JADQTO010000015.1"/>
</dbReference>
<name>A0A931CDC1_9ACTN</name>
<dbReference type="GO" id="GO:0015421">
    <property type="term" value="F:ABC-type oligopeptide transporter activity"/>
    <property type="evidence" value="ECO:0007669"/>
    <property type="project" value="TreeGrafter"/>
</dbReference>
<feature type="domain" description="ABC transmembrane type-1" evidence="9">
    <location>
        <begin position="231"/>
        <end position="306"/>
    </location>
</feature>
<dbReference type="EMBL" id="JADQTO010000015">
    <property type="protein sequence ID" value="MBG0565387.1"/>
    <property type="molecule type" value="Genomic_DNA"/>
</dbReference>
<accession>A0A931CDC1</accession>
<dbReference type="GO" id="GO:0005886">
    <property type="term" value="C:plasma membrane"/>
    <property type="evidence" value="ECO:0007669"/>
    <property type="project" value="UniProtKB-SubCell"/>
</dbReference>
<dbReference type="SMART" id="SM00382">
    <property type="entry name" value="AAA"/>
    <property type="match status" value="1"/>
</dbReference>
<dbReference type="Pfam" id="PF00005">
    <property type="entry name" value="ABC_tran"/>
    <property type="match status" value="1"/>
</dbReference>
<keyword evidence="3" id="KW-0547">Nucleotide-binding</keyword>
<dbReference type="InterPro" id="IPR011527">
    <property type="entry name" value="ABC1_TM_dom"/>
</dbReference>
<dbReference type="SUPFAM" id="SSF52540">
    <property type="entry name" value="P-loop containing nucleoside triphosphate hydrolases"/>
    <property type="match status" value="1"/>
</dbReference>
<dbReference type="Proteomes" id="UP000598146">
    <property type="component" value="Unassembled WGS sequence"/>
</dbReference>
<feature type="transmembrane region" description="Helical" evidence="7">
    <location>
        <begin position="245"/>
        <end position="270"/>
    </location>
</feature>
<proteinExistence type="predicted"/>
<evidence type="ECO:0000259" key="8">
    <source>
        <dbReference type="PROSITE" id="PS50893"/>
    </source>
</evidence>
<gene>
    <name evidence="10" type="ORF">I4J89_28430</name>
</gene>
<evidence type="ECO:0000256" key="1">
    <source>
        <dbReference type="ARBA" id="ARBA00004651"/>
    </source>
</evidence>
<evidence type="ECO:0000259" key="9">
    <source>
        <dbReference type="PROSITE" id="PS50929"/>
    </source>
</evidence>
<feature type="transmembrane region" description="Helical" evidence="7">
    <location>
        <begin position="130"/>
        <end position="150"/>
    </location>
</feature>
<keyword evidence="4 10" id="KW-0067">ATP-binding</keyword>
<dbReference type="InterPro" id="IPR036640">
    <property type="entry name" value="ABC1_TM_sf"/>
</dbReference>
<evidence type="ECO:0000256" key="6">
    <source>
        <dbReference type="ARBA" id="ARBA00023136"/>
    </source>
</evidence>
<keyword evidence="5 7" id="KW-1133">Transmembrane helix</keyword>
<dbReference type="PROSITE" id="PS50929">
    <property type="entry name" value="ABC_TM1F"/>
    <property type="match status" value="1"/>
</dbReference>
<dbReference type="InterPro" id="IPR003439">
    <property type="entry name" value="ABC_transporter-like_ATP-bd"/>
</dbReference>
<dbReference type="Gene3D" id="1.20.1560.10">
    <property type="entry name" value="ABC transporter type 1, transmembrane domain"/>
    <property type="match status" value="1"/>
</dbReference>
<dbReference type="InterPro" id="IPR027417">
    <property type="entry name" value="P-loop_NTPase"/>
</dbReference>
<evidence type="ECO:0000256" key="2">
    <source>
        <dbReference type="ARBA" id="ARBA00022692"/>
    </source>
</evidence>
<comment type="caution">
    <text evidence="10">The sequence shown here is derived from an EMBL/GenBank/DDBJ whole genome shotgun (WGS) entry which is preliminary data.</text>
</comment>
<reference evidence="10" key="1">
    <citation type="submission" date="2020-11" db="EMBL/GenBank/DDBJ databases">
        <title>Isolation and identification of active actinomycetes.</title>
        <authorList>
            <person name="Sun X."/>
        </authorList>
    </citation>
    <scope>NUCLEOTIDE SEQUENCE</scope>
    <source>
        <strain evidence="10">NEAU-A11</strain>
    </source>
</reference>
<feature type="transmembrane region" description="Helical" evidence="7">
    <location>
        <begin position="58"/>
        <end position="77"/>
    </location>
</feature>
<organism evidence="10 11">
    <name type="scientific">Actinoplanes aureus</name>
    <dbReference type="NCBI Taxonomy" id="2792083"/>
    <lineage>
        <taxon>Bacteria</taxon>
        <taxon>Bacillati</taxon>
        <taxon>Actinomycetota</taxon>
        <taxon>Actinomycetes</taxon>
        <taxon>Micromonosporales</taxon>
        <taxon>Micromonosporaceae</taxon>
        <taxon>Actinoplanes</taxon>
    </lineage>
</organism>
<evidence type="ECO:0000313" key="10">
    <source>
        <dbReference type="EMBL" id="MBG0565387.1"/>
    </source>
</evidence>
<feature type="transmembrane region" description="Helical" evidence="7">
    <location>
        <begin position="156"/>
        <end position="175"/>
    </location>
</feature>
<dbReference type="GO" id="GO:0005524">
    <property type="term" value="F:ATP binding"/>
    <property type="evidence" value="ECO:0007669"/>
    <property type="project" value="UniProtKB-KW"/>
</dbReference>
<sequence length="590" mass="63236">MRDWWRLLAEVTRLTVRTDRRAAVLLAVIIVGQTAVIAAIGVSQGMLVDGGAGGRTPVVIAAVVLGAFAYGISLSVGRIRGNLLIFLVSRVRGQFNERVQRDVSGIPTLTHLEHGPYIDRWDRLFRDSQAIAAMPWSTLDAVVAVAGLAVTVGLLATVSPALCLLAVLGLAVYAASRRADALLRTARDGATEPLRRERRLHELCLTPEPAKEVLLGDGAAALGRDAAALWDQAARRETGARLRGAAWQALAWLLYAAGFAGALLVVARLIREGRATTGQAVLVVSLATQLGGQLRQMLFSLSTAAEAGRAVSHHWWLRHYRAAAERPGVAPPDRLTTGIELRDVRFRYPSADHDVLHGINLHLPAGGTVALVGENGAGKSTLVKLLIGLYEPAGGTITVDGRPLTDLSAPGWRSRLSGVFQDFAQLRLPVRETVGVGQVAHVRDRTAVAAAVDLAGAPFGDDLERRLGAAFGGVEPSLGQWQRLALARSLMRTVTGARRPLCVLLDEPSAALDPLAEHELFRRFAEEAASARAGGGVTVLVSHRYTTVRMADLIVVLHDGRITEQGTHDDLMANDGAYAHAYRLQERAYR</sequence>
<dbReference type="PROSITE" id="PS50893">
    <property type="entry name" value="ABC_TRANSPORTER_2"/>
    <property type="match status" value="1"/>
</dbReference>
<dbReference type="GO" id="GO:0016887">
    <property type="term" value="F:ATP hydrolysis activity"/>
    <property type="evidence" value="ECO:0007669"/>
    <property type="project" value="InterPro"/>
</dbReference>